<name>A0ABP9E1H5_9GAMM</name>
<gene>
    <name evidence="9" type="ORF">GCM10023332_15990</name>
</gene>
<dbReference type="Proteomes" id="UP001501323">
    <property type="component" value="Unassembled WGS sequence"/>
</dbReference>
<evidence type="ECO:0000256" key="5">
    <source>
        <dbReference type="SAM" id="MobiDB-lite"/>
    </source>
</evidence>
<organism evidence="9 10">
    <name type="scientific">Luteimonas vadosa</name>
    <dbReference type="NCBI Taxonomy" id="1165507"/>
    <lineage>
        <taxon>Bacteria</taxon>
        <taxon>Pseudomonadati</taxon>
        <taxon>Pseudomonadota</taxon>
        <taxon>Gammaproteobacteria</taxon>
        <taxon>Lysobacterales</taxon>
        <taxon>Lysobacteraceae</taxon>
        <taxon>Luteimonas</taxon>
    </lineage>
</organism>
<dbReference type="RefSeq" id="WP_345294979.1">
    <property type="nucleotide sequence ID" value="NZ_BAABJY010000002.1"/>
</dbReference>
<dbReference type="PROSITE" id="PS50005">
    <property type="entry name" value="TPR"/>
    <property type="match status" value="1"/>
</dbReference>
<protein>
    <submittedName>
        <fullName evidence="9">Tetratricopeptide repeat protein</fullName>
    </submittedName>
</protein>
<dbReference type="InterPro" id="IPR056413">
    <property type="entry name" value="TPR_CcmH_CycH"/>
</dbReference>
<dbReference type="Gene3D" id="1.25.40.10">
    <property type="entry name" value="Tetratricopeptide repeat domain"/>
    <property type="match status" value="1"/>
</dbReference>
<feature type="transmembrane region" description="Helical" evidence="6">
    <location>
        <begin position="6"/>
        <end position="26"/>
    </location>
</feature>
<dbReference type="PANTHER" id="PTHR47870:SF1">
    <property type="entry name" value="CYTOCHROME C-TYPE BIOGENESIS PROTEIN CCMH"/>
    <property type="match status" value="1"/>
</dbReference>
<evidence type="ECO:0000313" key="10">
    <source>
        <dbReference type="Proteomes" id="UP001501323"/>
    </source>
</evidence>
<reference evidence="10" key="1">
    <citation type="journal article" date="2019" name="Int. J. Syst. Evol. Microbiol.">
        <title>The Global Catalogue of Microorganisms (GCM) 10K type strain sequencing project: providing services to taxonomists for standard genome sequencing and annotation.</title>
        <authorList>
            <consortium name="The Broad Institute Genomics Platform"/>
            <consortium name="The Broad Institute Genome Sequencing Center for Infectious Disease"/>
            <person name="Wu L."/>
            <person name="Ma J."/>
        </authorList>
    </citation>
    <scope>NUCLEOTIDE SEQUENCE [LARGE SCALE GENOMIC DNA]</scope>
    <source>
        <strain evidence="10">JCM 18392</strain>
    </source>
</reference>
<evidence type="ECO:0000259" key="7">
    <source>
        <dbReference type="Pfam" id="PF23892"/>
    </source>
</evidence>
<dbReference type="InterPro" id="IPR019734">
    <property type="entry name" value="TPR_rpt"/>
</dbReference>
<dbReference type="EMBL" id="BAABJY010000002">
    <property type="protein sequence ID" value="GAA4864646.1"/>
    <property type="molecule type" value="Genomic_DNA"/>
</dbReference>
<evidence type="ECO:0000259" key="8">
    <source>
        <dbReference type="Pfam" id="PF23914"/>
    </source>
</evidence>
<feature type="repeat" description="TPR" evidence="4">
    <location>
        <begin position="87"/>
        <end position="120"/>
    </location>
</feature>
<feature type="domain" description="Cytochrome c-type biogenesis protein H TPR" evidence="8">
    <location>
        <begin position="76"/>
        <end position="192"/>
    </location>
</feature>
<feature type="region of interest" description="Disordered" evidence="5">
    <location>
        <begin position="205"/>
        <end position="227"/>
    </location>
</feature>
<accession>A0ABP9E1H5</accession>
<feature type="compositionally biased region" description="Polar residues" evidence="5">
    <location>
        <begin position="216"/>
        <end position="226"/>
    </location>
</feature>
<keyword evidence="6" id="KW-0472">Membrane</keyword>
<keyword evidence="6" id="KW-0812">Transmembrane</keyword>
<dbReference type="InterPro" id="IPR051263">
    <property type="entry name" value="C-type_cytochrome_biogenesis"/>
</dbReference>
<dbReference type="InterPro" id="IPR011990">
    <property type="entry name" value="TPR-like_helical_dom_sf"/>
</dbReference>
<keyword evidence="1" id="KW-0677">Repeat</keyword>
<dbReference type="SUPFAM" id="SSF48452">
    <property type="entry name" value="TPR-like"/>
    <property type="match status" value="1"/>
</dbReference>
<feature type="transmembrane region" description="Helical" evidence="6">
    <location>
        <begin position="33"/>
        <end position="52"/>
    </location>
</feature>
<evidence type="ECO:0000256" key="6">
    <source>
        <dbReference type="SAM" id="Phobius"/>
    </source>
</evidence>
<dbReference type="Pfam" id="PF23914">
    <property type="entry name" value="TPR_CcmH_CycH"/>
    <property type="match status" value="1"/>
</dbReference>
<proteinExistence type="predicted"/>
<evidence type="ECO:0000256" key="3">
    <source>
        <dbReference type="ARBA" id="ARBA00022803"/>
    </source>
</evidence>
<keyword evidence="3 4" id="KW-0802">TPR repeat</keyword>
<sequence>MTPTVAFGALAVALGLVVAVLLAWPLRRSSPRQFAGVVVVIPLLAVGLYALVGSPASLVPSPRSAPQTLDEALADLEAGLQRDPRQVEGWRLLGRAYAQRQQPAKSRDAFARAAALAPDDDDIQVEFAEASALADPARRFDAESIALLREVLARTPSHQRARWFLGIAQRQAGDGAGAADTWTPLLAQVDEKTAASLRTQIDAARKDAGLPPMPSQEPTAPETSKGTVRVRVSLEPGLASRIRPDGNASVFVIARIPGGPPMPVAVERHAVRDLPLDITLDDGDSPMPTRKLSDLDAVELVARLSLSGDAARGEGDLESSPIRITLPVAEPVSIVLGE</sequence>
<evidence type="ECO:0000313" key="9">
    <source>
        <dbReference type="EMBL" id="GAA4864646.1"/>
    </source>
</evidence>
<dbReference type="InterPro" id="IPR056412">
    <property type="entry name" value="Ig_CycH"/>
</dbReference>
<evidence type="ECO:0000256" key="4">
    <source>
        <dbReference type="PROSITE-ProRule" id="PRU00339"/>
    </source>
</evidence>
<keyword evidence="2" id="KW-0201">Cytochrome c-type biogenesis</keyword>
<dbReference type="PANTHER" id="PTHR47870">
    <property type="entry name" value="CYTOCHROME C-TYPE BIOGENESIS PROTEIN CCMH"/>
    <property type="match status" value="1"/>
</dbReference>
<keyword evidence="6" id="KW-1133">Transmembrane helix</keyword>
<keyword evidence="10" id="KW-1185">Reference proteome</keyword>
<comment type="caution">
    <text evidence="9">The sequence shown here is derived from an EMBL/GenBank/DDBJ whole genome shotgun (WGS) entry which is preliminary data.</text>
</comment>
<feature type="domain" description="Cytochrome c-type biogenesis protein H Ig-like" evidence="7">
    <location>
        <begin position="228"/>
        <end position="335"/>
    </location>
</feature>
<evidence type="ECO:0000256" key="1">
    <source>
        <dbReference type="ARBA" id="ARBA00022737"/>
    </source>
</evidence>
<evidence type="ECO:0000256" key="2">
    <source>
        <dbReference type="ARBA" id="ARBA00022748"/>
    </source>
</evidence>
<dbReference type="Pfam" id="PF23892">
    <property type="entry name" value="Ig_CycH"/>
    <property type="match status" value="1"/>
</dbReference>